<keyword evidence="13" id="KW-1185">Reference proteome</keyword>
<dbReference type="PROSITE" id="PS51374">
    <property type="entry name" value="NDPK_LIKE"/>
    <property type="match status" value="1"/>
</dbReference>
<dbReference type="GO" id="GO:0006183">
    <property type="term" value="P:GTP biosynthetic process"/>
    <property type="evidence" value="ECO:0007669"/>
    <property type="project" value="UniProtKB-UniRule"/>
</dbReference>
<comment type="catalytic activity">
    <reaction evidence="8">
        <text>a 2'-deoxyribonucleoside 5'-diphosphate + ATP = a 2'-deoxyribonucleoside 5'-triphosphate + ADP</text>
        <dbReference type="Rhea" id="RHEA:44640"/>
        <dbReference type="ChEBI" id="CHEBI:30616"/>
        <dbReference type="ChEBI" id="CHEBI:61560"/>
        <dbReference type="ChEBI" id="CHEBI:73316"/>
        <dbReference type="ChEBI" id="CHEBI:456216"/>
        <dbReference type="EC" id="2.7.4.6"/>
    </reaction>
</comment>
<dbReference type="EC" id="2.7.4.6" evidence="8"/>
<evidence type="ECO:0000256" key="2">
    <source>
        <dbReference type="ARBA" id="ARBA00008142"/>
    </source>
</evidence>
<evidence type="ECO:0000256" key="7">
    <source>
        <dbReference type="ARBA" id="ARBA00022840"/>
    </source>
</evidence>
<dbReference type="GO" id="GO:0006241">
    <property type="term" value="P:CTP biosynthetic process"/>
    <property type="evidence" value="ECO:0007669"/>
    <property type="project" value="UniProtKB-UniRule"/>
</dbReference>
<comment type="caution">
    <text evidence="12">The sequence shown here is derived from an EMBL/GenBank/DDBJ whole genome shotgun (WGS) entry which is preliminary data.</text>
</comment>
<evidence type="ECO:0000313" key="13">
    <source>
        <dbReference type="Proteomes" id="UP000293562"/>
    </source>
</evidence>
<comment type="cofactor">
    <cofactor evidence="1 8">
        <name>Mg(2+)</name>
        <dbReference type="ChEBI" id="CHEBI:18420"/>
    </cofactor>
</comment>
<dbReference type="PRINTS" id="PR01243">
    <property type="entry name" value="NUCDPKINASE"/>
</dbReference>
<evidence type="ECO:0000259" key="11">
    <source>
        <dbReference type="SMART" id="SM00562"/>
    </source>
</evidence>
<dbReference type="SMART" id="SM00562">
    <property type="entry name" value="NDK"/>
    <property type="match status" value="1"/>
</dbReference>
<dbReference type="GO" id="GO:0046872">
    <property type="term" value="F:metal ion binding"/>
    <property type="evidence" value="ECO:0007669"/>
    <property type="project" value="UniProtKB-KW"/>
</dbReference>
<gene>
    <name evidence="8" type="primary">ndk</name>
    <name evidence="12" type="ORF">EV201_2634</name>
</gene>
<dbReference type="NCBIfam" id="NF011116">
    <property type="entry name" value="PRK14545.1"/>
    <property type="match status" value="1"/>
</dbReference>
<comment type="subunit">
    <text evidence="8">Homotetramer.</text>
</comment>
<keyword evidence="8" id="KW-0546">Nucleotide metabolism</keyword>
<dbReference type="FunFam" id="3.30.70.141:FF:000039">
    <property type="entry name" value="Nucleoside diphosphate kinase B"/>
    <property type="match status" value="1"/>
</dbReference>
<evidence type="ECO:0000256" key="6">
    <source>
        <dbReference type="ARBA" id="ARBA00022777"/>
    </source>
</evidence>
<dbReference type="Gene3D" id="3.30.70.141">
    <property type="entry name" value="Nucleoside diphosphate kinase-like domain"/>
    <property type="match status" value="1"/>
</dbReference>
<feature type="binding site" evidence="8 9">
    <location>
        <position position="11"/>
    </location>
    <ligand>
        <name>ATP</name>
        <dbReference type="ChEBI" id="CHEBI:30616"/>
    </ligand>
</feature>
<dbReference type="InterPro" id="IPR034907">
    <property type="entry name" value="NDK-like_dom"/>
</dbReference>
<dbReference type="GO" id="GO:0006228">
    <property type="term" value="P:UTP biosynthetic process"/>
    <property type="evidence" value="ECO:0007669"/>
    <property type="project" value="UniProtKB-UniRule"/>
</dbReference>
<dbReference type="Proteomes" id="UP000293562">
    <property type="component" value="Unassembled WGS sequence"/>
</dbReference>
<dbReference type="AlphaFoldDB" id="A0A4Q7VC89"/>
<comment type="subcellular location">
    <subcellularLocation>
        <location evidence="8">Cytoplasm</location>
    </subcellularLocation>
</comment>
<organism evidence="12 13">
    <name type="scientific">Ancylomarina subtilis</name>
    <dbReference type="NCBI Taxonomy" id="1639035"/>
    <lineage>
        <taxon>Bacteria</taxon>
        <taxon>Pseudomonadati</taxon>
        <taxon>Bacteroidota</taxon>
        <taxon>Bacteroidia</taxon>
        <taxon>Marinilabiliales</taxon>
        <taxon>Marinifilaceae</taxon>
        <taxon>Ancylomarina</taxon>
    </lineage>
</organism>
<evidence type="ECO:0000313" key="12">
    <source>
        <dbReference type="EMBL" id="RZT93467.1"/>
    </source>
</evidence>
<evidence type="ECO:0000256" key="3">
    <source>
        <dbReference type="ARBA" id="ARBA00022553"/>
    </source>
</evidence>
<feature type="binding site" evidence="8 9">
    <location>
        <position position="59"/>
    </location>
    <ligand>
        <name>ATP</name>
        <dbReference type="ChEBI" id="CHEBI:30616"/>
    </ligand>
</feature>
<evidence type="ECO:0000256" key="4">
    <source>
        <dbReference type="ARBA" id="ARBA00022679"/>
    </source>
</evidence>
<dbReference type="InterPro" id="IPR001564">
    <property type="entry name" value="Nucleoside_diP_kinase"/>
</dbReference>
<protein>
    <recommendedName>
        <fullName evidence="8">Nucleoside diphosphate kinase</fullName>
        <shortName evidence="8">NDK</shortName>
        <shortName evidence="8">NDP kinase</shortName>
        <ecNumber evidence="8">2.7.4.6</ecNumber>
    </recommendedName>
    <alternativeName>
        <fullName evidence="8">Nucleoside-2-P kinase</fullName>
    </alternativeName>
</protein>
<feature type="binding site" evidence="8 9">
    <location>
        <position position="114"/>
    </location>
    <ligand>
        <name>ATP</name>
        <dbReference type="ChEBI" id="CHEBI:30616"/>
    </ligand>
</feature>
<dbReference type="PANTHER" id="PTHR46161:SF3">
    <property type="entry name" value="NUCLEOSIDE DIPHOSPHATE KINASE DDB_G0292928-RELATED"/>
    <property type="match status" value="1"/>
</dbReference>
<dbReference type="GO" id="GO:0005737">
    <property type="term" value="C:cytoplasm"/>
    <property type="evidence" value="ECO:0007669"/>
    <property type="project" value="UniProtKB-SubCell"/>
</dbReference>
<dbReference type="CDD" id="cd04413">
    <property type="entry name" value="NDPk_I"/>
    <property type="match status" value="1"/>
</dbReference>
<dbReference type="SUPFAM" id="SSF54919">
    <property type="entry name" value="Nucleoside diphosphate kinase, NDK"/>
    <property type="match status" value="1"/>
</dbReference>
<dbReference type="HAMAP" id="MF_00451">
    <property type="entry name" value="NDP_kinase"/>
    <property type="match status" value="1"/>
</dbReference>
<feature type="binding site" evidence="8 9">
    <location>
        <position position="87"/>
    </location>
    <ligand>
        <name>ATP</name>
        <dbReference type="ChEBI" id="CHEBI:30616"/>
    </ligand>
</feature>
<proteinExistence type="inferred from homology"/>
<dbReference type="PANTHER" id="PTHR46161">
    <property type="entry name" value="NUCLEOSIDE DIPHOSPHATE KINASE"/>
    <property type="match status" value="1"/>
</dbReference>
<name>A0A4Q7VC89_9BACT</name>
<dbReference type="RefSeq" id="WP_130308020.1">
    <property type="nucleotide sequence ID" value="NZ_SHKN01000002.1"/>
</dbReference>
<keyword evidence="5 8" id="KW-0547">Nucleotide-binding</keyword>
<keyword evidence="4 8" id="KW-0808">Transferase</keyword>
<accession>A0A4Q7VC89</accession>
<comment type="similarity">
    <text evidence="2 8 9 10">Belongs to the NDK family.</text>
</comment>
<evidence type="ECO:0000256" key="9">
    <source>
        <dbReference type="PROSITE-ProRule" id="PRU00706"/>
    </source>
</evidence>
<evidence type="ECO:0000256" key="10">
    <source>
        <dbReference type="RuleBase" id="RU004011"/>
    </source>
</evidence>
<dbReference type="OrthoDB" id="9801161at2"/>
<dbReference type="NCBIfam" id="NF001908">
    <property type="entry name" value="PRK00668.1"/>
    <property type="match status" value="1"/>
</dbReference>
<keyword evidence="8" id="KW-0963">Cytoplasm</keyword>
<keyword evidence="3 8" id="KW-0597">Phosphoprotein</keyword>
<feature type="binding site" evidence="8 9">
    <location>
        <position position="104"/>
    </location>
    <ligand>
        <name>ATP</name>
        <dbReference type="ChEBI" id="CHEBI:30616"/>
    </ligand>
</feature>
<keyword evidence="8" id="KW-0460">Magnesium</keyword>
<feature type="active site" description="Pros-phosphohistidine intermediate" evidence="8 9">
    <location>
        <position position="117"/>
    </location>
</feature>
<dbReference type="GO" id="GO:0004550">
    <property type="term" value="F:nucleoside diphosphate kinase activity"/>
    <property type="evidence" value="ECO:0007669"/>
    <property type="project" value="UniProtKB-UniRule"/>
</dbReference>
<feature type="domain" description="Nucleoside diphosphate kinase-like" evidence="11">
    <location>
        <begin position="3"/>
        <end position="139"/>
    </location>
</feature>
<keyword evidence="8" id="KW-0479">Metal-binding</keyword>
<evidence type="ECO:0000256" key="5">
    <source>
        <dbReference type="ARBA" id="ARBA00022741"/>
    </source>
</evidence>
<dbReference type="Pfam" id="PF00334">
    <property type="entry name" value="NDK"/>
    <property type="match status" value="1"/>
</dbReference>
<comment type="catalytic activity">
    <reaction evidence="8">
        <text>a ribonucleoside 5'-diphosphate + ATP = a ribonucleoside 5'-triphosphate + ADP</text>
        <dbReference type="Rhea" id="RHEA:18113"/>
        <dbReference type="ChEBI" id="CHEBI:30616"/>
        <dbReference type="ChEBI" id="CHEBI:57930"/>
        <dbReference type="ChEBI" id="CHEBI:61557"/>
        <dbReference type="ChEBI" id="CHEBI:456216"/>
        <dbReference type="EC" id="2.7.4.6"/>
    </reaction>
</comment>
<keyword evidence="7 8" id="KW-0067">ATP-binding</keyword>
<feature type="binding site" evidence="8 9">
    <location>
        <position position="93"/>
    </location>
    <ligand>
        <name>ATP</name>
        <dbReference type="ChEBI" id="CHEBI:30616"/>
    </ligand>
</feature>
<sequence length="139" mass="15262">MRSDRTFTMIKPDAVANGYIGEILAAITKGGFRIAALKYTQISKKQAEVFYEVHKDRPFYGELTEFMSSGPIVAAILEKENAVADFRKLIGATNPAEAEEGTIRKQFAESMSKNAVHGSDSDENACIEGAFHFSGCEIF</sequence>
<comment type="function">
    <text evidence="8">Major role in the synthesis of nucleoside triphosphates other than ATP. The ATP gamma phosphate is transferred to the NDP beta phosphate via a ping-pong mechanism, using a phosphorylated active-site intermediate.</text>
</comment>
<keyword evidence="6 8" id="KW-0418">Kinase</keyword>
<dbReference type="EMBL" id="SHKN01000002">
    <property type="protein sequence ID" value="RZT93467.1"/>
    <property type="molecule type" value="Genomic_DNA"/>
</dbReference>
<dbReference type="GO" id="GO:0005524">
    <property type="term" value="F:ATP binding"/>
    <property type="evidence" value="ECO:0007669"/>
    <property type="project" value="UniProtKB-UniRule"/>
</dbReference>
<evidence type="ECO:0000256" key="1">
    <source>
        <dbReference type="ARBA" id="ARBA00001946"/>
    </source>
</evidence>
<dbReference type="InterPro" id="IPR036850">
    <property type="entry name" value="NDK-like_dom_sf"/>
</dbReference>
<evidence type="ECO:0000256" key="8">
    <source>
        <dbReference type="HAMAP-Rule" id="MF_00451"/>
    </source>
</evidence>
<reference evidence="12 13" key="1">
    <citation type="submission" date="2019-02" db="EMBL/GenBank/DDBJ databases">
        <title>Genomic Encyclopedia of Type Strains, Phase IV (KMG-IV): sequencing the most valuable type-strain genomes for metagenomic binning, comparative biology and taxonomic classification.</title>
        <authorList>
            <person name="Goeker M."/>
        </authorList>
    </citation>
    <scope>NUCLEOTIDE SEQUENCE [LARGE SCALE GENOMIC DNA]</scope>
    <source>
        <strain evidence="12 13">DSM 28825</strain>
    </source>
</reference>